<dbReference type="Pfam" id="PF08402">
    <property type="entry name" value="TOBE_2"/>
    <property type="match status" value="1"/>
</dbReference>
<evidence type="ECO:0000313" key="9">
    <source>
        <dbReference type="EMBL" id="AAM84959.1"/>
    </source>
</evidence>
<name>Q8D0Y9_YERPE</name>
<reference evidence="9 10" key="1">
    <citation type="journal article" date="2002" name="J. Bacteriol.">
        <title>Genome sequence of Yersinia pestis KIM.</title>
        <authorList>
            <person name="Deng W."/>
            <person name="Burland V."/>
            <person name="Plunkett G.III."/>
            <person name="Boutin A."/>
            <person name="Mayhew G.F."/>
            <person name="Liss P."/>
            <person name="Perna N.T."/>
            <person name="Rose D.J."/>
            <person name="Mau B."/>
            <person name="Zhou S."/>
            <person name="Schwartz D.C."/>
            <person name="Fetherston J.D."/>
            <person name="Lindler L.E."/>
            <person name="Brubaker R.R."/>
            <person name="Plana G.V."/>
            <person name="Straley S.C."/>
            <person name="McDonough K.A."/>
            <person name="Nilles M.L."/>
            <person name="Matson J.S."/>
            <person name="Blattner F.R."/>
            <person name="Perry R.D."/>
        </authorList>
    </citation>
    <scope>NUCLEOTIDE SEQUENCE [LARGE SCALE GENOMIC DNA]</scope>
    <source>
        <strain evidence="10">KIM10+ / Biovar Mediaevalis</strain>
    </source>
</reference>
<comment type="similarity">
    <text evidence="7">Belongs to the ABC transporter superfamily. Spermidine/putrescine importer (TC 3.A.1.11.1) family.</text>
</comment>
<evidence type="ECO:0000256" key="1">
    <source>
        <dbReference type="ARBA" id="ARBA00022448"/>
    </source>
</evidence>
<evidence type="ECO:0000313" key="10">
    <source>
        <dbReference type="Proteomes" id="UP000002490"/>
    </source>
</evidence>
<dbReference type="InterPro" id="IPR050093">
    <property type="entry name" value="ABC_SmlMolc_Importer"/>
</dbReference>
<evidence type="ECO:0000256" key="4">
    <source>
        <dbReference type="ARBA" id="ARBA00022840"/>
    </source>
</evidence>
<dbReference type="FunFam" id="3.40.50.300:FF:000042">
    <property type="entry name" value="Maltose/maltodextrin ABC transporter, ATP-binding protein"/>
    <property type="match status" value="1"/>
</dbReference>
<accession>Q8D0Y9</accession>
<dbReference type="PANTHER" id="PTHR42781:SF6">
    <property type="entry name" value="SPERMIDINE_PUTRESCINE IMPORT ATP-BINDING PROTEIN POTA"/>
    <property type="match status" value="1"/>
</dbReference>
<keyword evidence="3 7" id="KW-0547">Nucleotide-binding</keyword>
<organism evidence="9 10">
    <name type="scientific">Yersinia pestis</name>
    <dbReference type="NCBI Taxonomy" id="632"/>
    <lineage>
        <taxon>Bacteria</taxon>
        <taxon>Pseudomonadati</taxon>
        <taxon>Pseudomonadota</taxon>
        <taxon>Gammaproteobacteria</taxon>
        <taxon>Enterobacterales</taxon>
        <taxon>Yersiniaceae</taxon>
        <taxon>Yersinia</taxon>
    </lineage>
</organism>
<dbReference type="GO" id="GO:0016887">
    <property type="term" value="F:ATP hydrolysis activity"/>
    <property type="evidence" value="ECO:0007669"/>
    <property type="project" value="InterPro"/>
</dbReference>
<protein>
    <recommendedName>
        <fullName evidence="7">Spermidine/putrescine import ATP-binding protein PotA</fullName>
        <ecNumber evidence="7">7.6.2.11</ecNumber>
    </recommendedName>
</protein>
<dbReference type="SUPFAM" id="SSF50331">
    <property type="entry name" value="MOP-like"/>
    <property type="match status" value="1"/>
</dbReference>
<comment type="subunit">
    <text evidence="7">The complex is composed of two ATP-binding proteins (PotA), two transmembrane proteins (PotB and PotC) and a solute-binding protein (PotD).</text>
</comment>
<dbReference type="HOGENOM" id="CLU_000604_1_1_6"/>
<dbReference type="InterPro" id="IPR005893">
    <property type="entry name" value="PotA-like"/>
</dbReference>
<comment type="catalytic activity">
    <reaction evidence="7">
        <text>ATP + H2O + polyamine-[polyamine-binding protein]Side 1 = ADP + phosphate + polyamineSide 2 + [polyamine-binding protein]Side 1.</text>
        <dbReference type="EC" id="7.6.2.11"/>
    </reaction>
</comment>
<dbReference type="InterPro" id="IPR013611">
    <property type="entry name" value="Transp-assoc_OB_typ2"/>
</dbReference>
<dbReference type="NCBIfam" id="TIGR01187">
    <property type="entry name" value="potA"/>
    <property type="match status" value="1"/>
</dbReference>
<dbReference type="DNASU" id="1146334"/>
<dbReference type="GO" id="GO:0005524">
    <property type="term" value="F:ATP binding"/>
    <property type="evidence" value="ECO:0007669"/>
    <property type="project" value="UniProtKB-KW"/>
</dbReference>
<keyword evidence="2 7" id="KW-1003">Cell membrane</keyword>
<dbReference type="InterPro" id="IPR003439">
    <property type="entry name" value="ABC_transporter-like_ATP-bd"/>
</dbReference>
<dbReference type="AlphaFoldDB" id="Q8D0Y9"/>
<dbReference type="PANTHER" id="PTHR42781">
    <property type="entry name" value="SPERMIDINE/PUTRESCINE IMPORT ATP-BINDING PROTEIN POTA"/>
    <property type="match status" value="1"/>
</dbReference>
<dbReference type="Gene3D" id="3.40.50.300">
    <property type="entry name" value="P-loop containing nucleotide triphosphate hydrolases"/>
    <property type="match status" value="1"/>
</dbReference>
<dbReference type="InterPro" id="IPR003593">
    <property type="entry name" value="AAA+_ATPase"/>
</dbReference>
<evidence type="ECO:0000256" key="2">
    <source>
        <dbReference type="ARBA" id="ARBA00022475"/>
    </source>
</evidence>
<dbReference type="InterPro" id="IPR027417">
    <property type="entry name" value="P-loop_NTPase"/>
</dbReference>
<dbReference type="EMBL" id="AE009952">
    <property type="protein sequence ID" value="AAM84959.1"/>
    <property type="molecule type" value="Genomic_DNA"/>
</dbReference>
<dbReference type="Proteomes" id="UP000002490">
    <property type="component" value="Chromosome"/>
</dbReference>
<keyword evidence="6 7" id="KW-0472">Membrane</keyword>
<evidence type="ECO:0000256" key="5">
    <source>
        <dbReference type="ARBA" id="ARBA00022967"/>
    </source>
</evidence>
<evidence type="ECO:0000256" key="7">
    <source>
        <dbReference type="RuleBase" id="RU364083"/>
    </source>
</evidence>
<evidence type="ECO:0000259" key="8">
    <source>
        <dbReference type="PROSITE" id="PS50893"/>
    </source>
</evidence>
<keyword evidence="9" id="KW-0378">Hydrolase</keyword>
<dbReference type="Pfam" id="PF00005">
    <property type="entry name" value="ABC_tran"/>
    <property type="match status" value="1"/>
</dbReference>
<dbReference type="InterPro" id="IPR008995">
    <property type="entry name" value="Mo/tungstate-bd_C_term_dom"/>
</dbReference>
<dbReference type="GO" id="GO:0043190">
    <property type="term" value="C:ATP-binding cassette (ABC) transporter complex"/>
    <property type="evidence" value="ECO:0007669"/>
    <property type="project" value="InterPro"/>
</dbReference>
<dbReference type="PROSITE" id="PS00211">
    <property type="entry name" value="ABC_TRANSPORTER_1"/>
    <property type="match status" value="1"/>
</dbReference>
<dbReference type="SMART" id="SM00382">
    <property type="entry name" value="AAA"/>
    <property type="match status" value="1"/>
</dbReference>
<sequence length="371" mass="41774">MFNNKLRVCAMRTYVSFKNIKKSYDGDKLVVKNLNLDIHEGDFLTLLGPSGSGKTTSLMMLAGFETPTQGEITLRDKPLHNLPPHQRGIGMVFQNYALFPHMTVTENLAFPLTIRRLNKADIKEKIDRILDMVKLKNLADRYPAQMSGGQQQRVALARALVFEPKLVLMDEPLGALDKQLREHMQLEIKQLHKMLELTIVYVTHDQSEAMTLSNRVVVFNDGIIQQMDSPSVIYEQPSNTFVAQFIGENNCLLAVNQGSDGEYYRAMLDDGTRLQALKVCPSSPGKKIMLCIRPERVSVNHPAAGSQQIKARIQQFIYLGDHVRMMTEVAGQGNFMVKLSAAHIEPHWQPGSEVLLSWMPAHLRALEGVTH</sequence>
<dbReference type="InterPro" id="IPR017879">
    <property type="entry name" value="PotA_ATP-bd"/>
</dbReference>
<evidence type="ECO:0000256" key="6">
    <source>
        <dbReference type="ARBA" id="ARBA00023136"/>
    </source>
</evidence>
<keyword evidence="1 7" id="KW-0813">Transport</keyword>
<gene>
    <name evidence="7" type="primary">potA</name>
    <name evidence="9" type="ordered locus">y1388</name>
</gene>
<dbReference type="GO" id="GO:0015594">
    <property type="term" value="F:ABC-type putrescine transporter activity"/>
    <property type="evidence" value="ECO:0007669"/>
    <property type="project" value="InterPro"/>
</dbReference>
<dbReference type="EC" id="7.6.2.11" evidence="7"/>
<keyword evidence="5 7" id="KW-1278">Translocase</keyword>
<dbReference type="KEGG" id="ypk:y1388"/>
<dbReference type="CDD" id="cd03300">
    <property type="entry name" value="ABC_PotA_N"/>
    <property type="match status" value="1"/>
</dbReference>
<keyword evidence="4 7" id="KW-0067">ATP-binding</keyword>
<dbReference type="SUPFAM" id="SSF52540">
    <property type="entry name" value="P-loop containing nucleoside triphosphate hydrolases"/>
    <property type="match status" value="1"/>
</dbReference>
<comment type="function">
    <text evidence="7">Part of the ABC transporter complex PotABCD involved in spermidine/putrescine import. Responsible for energy coupling to the transport system.</text>
</comment>
<feature type="domain" description="ABC transporter" evidence="8">
    <location>
        <begin position="15"/>
        <end position="246"/>
    </location>
</feature>
<dbReference type="InterPro" id="IPR017871">
    <property type="entry name" value="ABC_transporter-like_CS"/>
</dbReference>
<evidence type="ECO:0000256" key="3">
    <source>
        <dbReference type="ARBA" id="ARBA00022741"/>
    </source>
</evidence>
<dbReference type="PROSITE" id="PS50893">
    <property type="entry name" value="ABC_TRANSPORTER_2"/>
    <property type="match status" value="1"/>
</dbReference>
<proteinExistence type="inferred from homology"/>
<dbReference type="Gene3D" id="2.40.50.100">
    <property type="match status" value="1"/>
</dbReference>